<organism evidence="2 3">
    <name type="scientific">Stenotrophomonas maltophilia</name>
    <name type="common">Pseudomonas maltophilia</name>
    <name type="synonym">Xanthomonas maltophilia</name>
    <dbReference type="NCBI Taxonomy" id="40324"/>
    <lineage>
        <taxon>Bacteria</taxon>
        <taxon>Pseudomonadati</taxon>
        <taxon>Pseudomonadota</taxon>
        <taxon>Gammaproteobacteria</taxon>
        <taxon>Lysobacterales</taxon>
        <taxon>Lysobacteraceae</taxon>
        <taxon>Stenotrophomonas</taxon>
        <taxon>Stenotrophomonas maltophilia group</taxon>
    </lineage>
</organism>
<dbReference type="Gene3D" id="3.30.700.10">
    <property type="entry name" value="Glycoprotein, Type 4 Pilin"/>
    <property type="match status" value="1"/>
</dbReference>
<sequence length="131" mass="13644">MLVVLVAVAGLLAAIAMPAYHDYTTRSKVTGAVAALVPLKLQVEEFAEQNGRCPSANDAGFPAAHAFAGDGLSSVNIGRFEVGTCGIEASLSVPGQPIDGDLLWLEYDRDSGRWQCGGESPDKVLPTPCQG</sequence>
<dbReference type="AlphaFoldDB" id="A0A7V8JLN9"/>
<dbReference type="GO" id="GO:0009289">
    <property type="term" value="C:pilus"/>
    <property type="evidence" value="ECO:0007669"/>
    <property type="project" value="InterPro"/>
</dbReference>
<protein>
    <submittedName>
        <fullName evidence="2">Fimbrial protein</fullName>
    </submittedName>
</protein>
<evidence type="ECO:0000256" key="1">
    <source>
        <dbReference type="ARBA" id="ARBA00005233"/>
    </source>
</evidence>
<reference evidence="3" key="1">
    <citation type="journal article" date="2020" name="MBio">
        <title>Horizontal gene transfer to a defensive symbiont with a reduced genome amongst a multipartite beetle microbiome.</title>
        <authorList>
            <person name="Waterworth S.C."/>
            <person name="Florez L.V."/>
            <person name="Rees E.R."/>
            <person name="Hertweck C."/>
            <person name="Kaltenpoth M."/>
            <person name="Kwan J.C."/>
        </authorList>
    </citation>
    <scope>NUCLEOTIDE SEQUENCE [LARGE SCALE GENOMIC DNA]</scope>
</reference>
<dbReference type="GO" id="GO:0007155">
    <property type="term" value="P:cell adhesion"/>
    <property type="evidence" value="ECO:0007669"/>
    <property type="project" value="InterPro"/>
</dbReference>
<accession>A0A7V8JLN9</accession>
<proteinExistence type="inferred from homology"/>
<dbReference type="Pfam" id="PF00114">
    <property type="entry name" value="Pilin"/>
    <property type="match status" value="1"/>
</dbReference>
<dbReference type="SUPFAM" id="SSF54523">
    <property type="entry name" value="Pili subunits"/>
    <property type="match status" value="1"/>
</dbReference>
<comment type="similarity">
    <text evidence="1">Belongs to the N-Me-Phe pilin family.</text>
</comment>
<evidence type="ECO:0000313" key="2">
    <source>
        <dbReference type="EMBL" id="KAF1015002.1"/>
    </source>
</evidence>
<dbReference type="EMBL" id="WNDS01000003">
    <property type="protein sequence ID" value="KAF1015002.1"/>
    <property type="molecule type" value="Genomic_DNA"/>
</dbReference>
<dbReference type="InterPro" id="IPR045584">
    <property type="entry name" value="Pilin-like"/>
</dbReference>
<comment type="caution">
    <text evidence="2">The sequence shown here is derived from an EMBL/GenBank/DDBJ whole genome shotgun (WGS) entry which is preliminary data.</text>
</comment>
<name>A0A7V8JLN9_STEMA</name>
<dbReference type="Proteomes" id="UP000487117">
    <property type="component" value="Unassembled WGS sequence"/>
</dbReference>
<gene>
    <name evidence="2" type="primary">pilE</name>
    <name evidence="2" type="ORF">GAK31_02490</name>
</gene>
<evidence type="ECO:0000313" key="3">
    <source>
        <dbReference type="Proteomes" id="UP000487117"/>
    </source>
</evidence>
<dbReference type="InterPro" id="IPR001082">
    <property type="entry name" value="Pilin"/>
</dbReference>